<organism evidence="2 3">
    <name type="scientific">Exidia glandulosa HHB12029</name>
    <dbReference type="NCBI Taxonomy" id="1314781"/>
    <lineage>
        <taxon>Eukaryota</taxon>
        <taxon>Fungi</taxon>
        <taxon>Dikarya</taxon>
        <taxon>Basidiomycota</taxon>
        <taxon>Agaricomycotina</taxon>
        <taxon>Agaricomycetes</taxon>
        <taxon>Auriculariales</taxon>
        <taxon>Exidiaceae</taxon>
        <taxon>Exidia</taxon>
    </lineage>
</organism>
<accession>A0A165B8J7</accession>
<evidence type="ECO:0000313" key="2">
    <source>
        <dbReference type="EMBL" id="KZV80067.1"/>
    </source>
</evidence>
<evidence type="ECO:0000313" key="3">
    <source>
        <dbReference type="Proteomes" id="UP000077266"/>
    </source>
</evidence>
<feature type="region of interest" description="Disordered" evidence="1">
    <location>
        <begin position="1"/>
        <end position="37"/>
    </location>
</feature>
<proteinExistence type="predicted"/>
<feature type="region of interest" description="Disordered" evidence="1">
    <location>
        <begin position="66"/>
        <end position="99"/>
    </location>
</feature>
<keyword evidence="3" id="KW-1185">Reference proteome</keyword>
<dbReference type="EMBL" id="KV426525">
    <property type="protein sequence ID" value="KZV80067.1"/>
    <property type="molecule type" value="Genomic_DNA"/>
</dbReference>
<protein>
    <submittedName>
        <fullName evidence="2">Uncharacterized protein</fullName>
    </submittedName>
</protein>
<sequence>MLTISRTRHVACDQGRRRQARQSRGVHTLSRRAGRSARYAQTRWNRSSSYTKTFVRPEHLTRRISSNRGLQRQARRSRRVHAPSCRAGRSARHAQTRYTRSSIRRAQPSTLHCVERRIRIASHCPSLRDRRHTYLNEVPVVYSMCDVLWLLILVRVHLRRPRTSSLPSHPVGSLTRARVRLALLDSLTHCVGHRVREVNSRLLKQTEPPRVL</sequence>
<reference evidence="2 3" key="1">
    <citation type="journal article" date="2016" name="Mol. Biol. Evol.">
        <title>Comparative Genomics of Early-Diverging Mushroom-Forming Fungi Provides Insights into the Origins of Lignocellulose Decay Capabilities.</title>
        <authorList>
            <person name="Nagy L.G."/>
            <person name="Riley R."/>
            <person name="Tritt A."/>
            <person name="Adam C."/>
            <person name="Daum C."/>
            <person name="Floudas D."/>
            <person name="Sun H."/>
            <person name="Yadav J.S."/>
            <person name="Pangilinan J."/>
            <person name="Larsson K.H."/>
            <person name="Matsuura K."/>
            <person name="Barry K."/>
            <person name="Labutti K."/>
            <person name="Kuo R."/>
            <person name="Ohm R.A."/>
            <person name="Bhattacharya S.S."/>
            <person name="Shirouzu T."/>
            <person name="Yoshinaga Y."/>
            <person name="Martin F.M."/>
            <person name="Grigoriev I.V."/>
            <person name="Hibbett D.S."/>
        </authorList>
    </citation>
    <scope>NUCLEOTIDE SEQUENCE [LARGE SCALE GENOMIC DNA]</scope>
    <source>
        <strain evidence="2 3">HHB12029</strain>
    </source>
</reference>
<dbReference type="AlphaFoldDB" id="A0A165B8J7"/>
<dbReference type="Proteomes" id="UP000077266">
    <property type="component" value="Unassembled WGS sequence"/>
</dbReference>
<dbReference type="InParanoid" id="A0A165B8J7"/>
<name>A0A165B8J7_EXIGL</name>
<evidence type="ECO:0000256" key="1">
    <source>
        <dbReference type="SAM" id="MobiDB-lite"/>
    </source>
</evidence>
<gene>
    <name evidence="2" type="ORF">EXIGLDRAFT_436591</name>
</gene>